<name>A0A5B7CZT0_PORTR</name>
<dbReference type="GO" id="GO:0006570">
    <property type="term" value="P:tyrosine metabolic process"/>
    <property type="evidence" value="ECO:0007669"/>
    <property type="project" value="TreeGrafter"/>
</dbReference>
<sequence length="370" mass="39288">MEVSVGHSLDIFRGTPAGESGVRQVTAAAASVASCPNASTPSRAVTREFLSSLGKAQRQDKIHTFNQPPLPMFQIWQRRALGYPDQRLPKHVQRRGPTAHINSTKHNPSLLPTIPVTSTTPANTNNHTNSNTSKETVASVALPAEEEKLSGRRGSGGTSVSRVTATTTTIAALYHREGEDPSFGTLPMSTVPVSPLLPFSGHPSPFTAAGTHGEVVAVFCAALALYTARGGLGGIVVTHCQPLTPVHKEETTPETEEAKQLELQGVKSAEAGDVAAALASFNKAIEVAPNRASSYNNRAQTLRLMGKVEEAMADLETAVRMSQGQGRAACQAFTQRAMVHRLQGHDDLARADFQEAANLGSEFAKAQLKC</sequence>
<dbReference type="EMBL" id="VSRR010000306">
    <property type="protein sequence ID" value="MPC13786.1"/>
    <property type="molecule type" value="Genomic_DNA"/>
</dbReference>
<dbReference type="InterPro" id="IPR011990">
    <property type="entry name" value="TPR-like_helical_dom_sf"/>
</dbReference>
<dbReference type="Gene3D" id="1.25.40.10">
    <property type="entry name" value="Tetratricopeptide repeat domain"/>
    <property type="match status" value="1"/>
</dbReference>
<dbReference type="InterPro" id="IPR019734">
    <property type="entry name" value="TPR_rpt"/>
</dbReference>
<gene>
    <name evidence="4" type="primary">ttc36</name>
    <name evidence="4" type="ORF">E2C01_006531</name>
</gene>
<dbReference type="Pfam" id="PF13431">
    <property type="entry name" value="TPR_17"/>
    <property type="match status" value="1"/>
</dbReference>
<evidence type="ECO:0000256" key="1">
    <source>
        <dbReference type="ARBA" id="ARBA00006995"/>
    </source>
</evidence>
<dbReference type="PROSITE" id="PS50005">
    <property type="entry name" value="TPR"/>
    <property type="match status" value="1"/>
</dbReference>
<comment type="similarity">
    <text evidence="1">Belongs to the TTC36 family.</text>
</comment>
<dbReference type="PANTHER" id="PTHR21405:SF0">
    <property type="entry name" value="TETRATRICOPEPTIDE REPEAT PROTEIN 36"/>
    <property type="match status" value="1"/>
</dbReference>
<evidence type="ECO:0000256" key="2">
    <source>
        <dbReference type="PROSITE-ProRule" id="PRU00339"/>
    </source>
</evidence>
<dbReference type="InterPro" id="IPR038906">
    <property type="entry name" value="TTC36"/>
</dbReference>
<dbReference type="SMART" id="SM00028">
    <property type="entry name" value="TPR"/>
    <property type="match status" value="3"/>
</dbReference>
<keyword evidence="2" id="KW-0802">TPR repeat</keyword>
<evidence type="ECO:0000313" key="5">
    <source>
        <dbReference type="Proteomes" id="UP000324222"/>
    </source>
</evidence>
<evidence type="ECO:0000313" key="4">
    <source>
        <dbReference type="EMBL" id="MPC13786.1"/>
    </source>
</evidence>
<dbReference type="SUPFAM" id="SSF48452">
    <property type="entry name" value="TPR-like"/>
    <property type="match status" value="1"/>
</dbReference>
<reference evidence="4 5" key="1">
    <citation type="submission" date="2019-05" db="EMBL/GenBank/DDBJ databases">
        <title>Another draft genome of Portunus trituberculatus and its Hox gene families provides insights of decapod evolution.</title>
        <authorList>
            <person name="Jeong J.-H."/>
            <person name="Song I."/>
            <person name="Kim S."/>
            <person name="Choi T."/>
            <person name="Kim D."/>
            <person name="Ryu S."/>
            <person name="Kim W."/>
        </authorList>
    </citation>
    <scope>NUCLEOTIDE SEQUENCE [LARGE SCALE GENOMIC DNA]</scope>
    <source>
        <tissue evidence="4">Muscle</tissue>
    </source>
</reference>
<dbReference type="PANTHER" id="PTHR21405">
    <property type="entry name" value="CDNA SEQUENCE BC021608"/>
    <property type="match status" value="1"/>
</dbReference>
<keyword evidence="5" id="KW-1185">Reference proteome</keyword>
<organism evidence="4 5">
    <name type="scientific">Portunus trituberculatus</name>
    <name type="common">Swimming crab</name>
    <name type="synonym">Neptunus trituberculatus</name>
    <dbReference type="NCBI Taxonomy" id="210409"/>
    <lineage>
        <taxon>Eukaryota</taxon>
        <taxon>Metazoa</taxon>
        <taxon>Ecdysozoa</taxon>
        <taxon>Arthropoda</taxon>
        <taxon>Crustacea</taxon>
        <taxon>Multicrustacea</taxon>
        <taxon>Malacostraca</taxon>
        <taxon>Eumalacostraca</taxon>
        <taxon>Eucarida</taxon>
        <taxon>Decapoda</taxon>
        <taxon>Pleocyemata</taxon>
        <taxon>Brachyura</taxon>
        <taxon>Eubrachyura</taxon>
        <taxon>Portunoidea</taxon>
        <taxon>Portunidae</taxon>
        <taxon>Portuninae</taxon>
        <taxon>Portunus</taxon>
    </lineage>
</organism>
<proteinExistence type="inferred from homology"/>
<feature type="repeat" description="TPR" evidence="2">
    <location>
        <begin position="258"/>
        <end position="291"/>
    </location>
</feature>
<dbReference type="OrthoDB" id="539634at2759"/>
<comment type="caution">
    <text evidence="4">The sequence shown here is derived from an EMBL/GenBank/DDBJ whole genome shotgun (WGS) entry which is preliminary data.</text>
</comment>
<feature type="compositionally biased region" description="Low complexity" evidence="3">
    <location>
        <begin position="117"/>
        <end position="133"/>
    </location>
</feature>
<accession>A0A5B7CZT0</accession>
<protein>
    <submittedName>
        <fullName evidence="4">Tetratricopeptide repeat protein 36</fullName>
    </submittedName>
</protein>
<dbReference type="AlphaFoldDB" id="A0A5B7CZT0"/>
<feature type="region of interest" description="Disordered" evidence="3">
    <location>
        <begin position="96"/>
        <end position="137"/>
    </location>
</feature>
<dbReference type="Proteomes" id="UP000324222">
    <property type="component" value="Unassembled WGS sequence"/>
</dbReference>
<evidence type="ECO:0000256" key="3">
    <source>
        <dbReference type="SAM" id="MobiDB-lite"/>
    </source>
</evidence>